<dbReference type="EMBL" id="OQ970315">
    <property type="protein sequence ID" value="WPO56515.1"/>
    <property type="molecule type" value="mRNA"/>
</dbReference>
<dbReference type="Gene3D" id="1.10.287.70">
    <property type="match status" value="1"/>
</dbReference>
<evidence type="ECO:0000256" key="9">
    <source>
        <dbReference type="SAM" id="Phobius"/>
    </source>
</evidence>
<evidence type="ECO:0000256" key="2">
    <source>
        <dbReference type="ARBA" id="ARBA00008685"/>
    </source>
</evidence>
<accession>A0AAU0QKE6</accession>
<protein>
    <submittedName>
        <fullName evidence="11">Ionotropic receptor</fullName>
    </submittedName>
</protein>
<dbReference type="GO" id="GO:0050906">
    <property type="term" value="P:detection of stimulus involved in sensory perception"/>
    <property type="evidence" value="ECO:0007669"/>
    <property type="project" value="UniProtKB-ARBA"/>
</dbReference>
<evidence type="ECO:0000256" key="5">
    <source>
        <dbReference type="ARBA" id="ARBA00022989"/>
    </source>
</evidence>
<evidence type="ECO:0000256" key="3">
    <source>
        <dbReference type="ARBA" id="ARBA00022475"/>
    </source>
</evidence>
<evidence type="ECO:0000256" key="7">
    <source>
        <dbReference type="ARBA" id="ARBA00023170"/>
    </source>
</evidence>
<comment type="subcellular location">
    <subcellularLocation>
        <location evidence="1">Cell membrane</location>
        <topology evidence="1">Multi-pass membrane protein</topology>
    </subcellularLocation>
</comment>
<dbReference type="GO" id="GO:0005886">
    <property type="term" value="C:plasma membrane"/>
    <property type="evidence" value="ECO:0007669"/>
    <property type="project" value="UniProtKB-SubCell"/>
</dbReference>
<feature type="domain" description="Ionotropic glutamate receptor C-terminal" evidence="10">
    <location>
        <begin position="182"/>
        <end position="434"/>
    </location>
</feature>
<dbReference type="PANTHER" id="PTHR42643">
    <property type="entry name" value="IONOTROPIC RECEPTOR 20A-RELATED"/>
    <property type="match status" value="1"/>
</dbReference>
<evidence type="ECO:0000256" key="8">
    <source>
        <dbReference type="ARBA" id="ARBA00023180"/>
    </source>
</evidence>
<dbReference type="Pfam" id="PF00060">
    <property type="entry name" value="Lig_chan"/>
    <property type="match status" value="1"/>
</dbReference>
<evidence type="ECO:0000256" key="6">
    <source>
        <dbReference type="ARBA" id="ARBA00023136"/>
    </source>
</evidence>
<evidence type="ECO:0000256" key="1">
    <source>
        <dbReference type="ARBA" id="ARBA00004651"/>
    </source>
</evidence>
<evidence type="ECO:0000256" key="4">
    <source>
        <dbReference type="ARBA" id="ARBA00022692"/>
    </source>
</evidence>
<proteinExistence type="evidence at transcript level"/>
<name>A0AAU0QKE6_9NEOP</name>
<feature type="transmembrane region" description="Helical" evidence="9">
    <location>
        <begin position="437"/>
        <end position="459"/>
    </location>
</feature>
<evidence type="ECO:0000259" key="10">
    <source>
        <dbReference type="Pfam" id="PF00060"/>
    </source>
</evidence>
<keyword evidence="4 9" id="KW-0812">Transmembrane</keyword>
<keyword evidence="6 9" id="KW-0472">Membrane</keyword>
<reference evidence="11" key="1">
    <citation type="submission" date="2023-05" db="EMBL/GenBank/DDBJ databases">
        <authorList>
            <person name="Pathak J."/>
            <person name="Thiruvengadam V."/>
            <person name="Gracy G.R."/>
            <person name="M M."/>
        </authorList>
    </citation>
    <scope>NUCLEOTIDE SEQUENCE</scope>
    <source>
        <tissue evidence="11">Head and antenna</tissue>
    </source>
</reference>
<sequence>MAVKIDEGYVMTELHKSTPTGNLILTPRGLYNGTFVDSRPHRELFRRRRDVMGHPLTMSNVIQDSNTTQYHLPRENRLEPQFDSIAKICWMEVKLVFEMLNATPRFVFSHRWGYKQNGQWSGMINDLHTGRADLGTNCLVSDKERLNVVTYTDMVAPFRVRFVFRQPPLSYVSNIYSLPFSSSVWVAIVVCAAVSTVTICVASKWEASLGTSPTQLDGSIGDALLLTMSAVGQQGCVLEPRKFSGRIMVWVLFAALMLLYAAYSANIVVLLQAPSNSIRSLAQLVASKITLAANDVDYNHFVFSLYKDPVRVTIYKRIDPEKGKGQFYDINDGVEKIRQGVFAFHSIVEPVYRRIEETFHEMEKCDLAEVDFLNGFDPFIPVKKDSPYIELLRVAFKQVRESGIQDALVKRLQVPKPRCANKVSAFSSVGLLDLRPVLAFMLIGASIAVTIAVFEVAVYRFDKRRQRPKVQRKIGTIGAALDWRK</sequence>
<dbReference type="AlphaFoldDB" id="A0AAU0QKE6"/>
<keyword evidence="3" id="KW-1003">Cell membrane</keyword>
<dbReference type="InterPro" id="IPR001320">
    <property type="entry name" value="Iontro_rcpt_C"/>
</dbReference>
<keyword evidence="8" id="KW-0325">Glycoprotein</keyword>
<dbReference type="SUPFAM" id="SSF53850">
    <property type="entry name" value="Periplasmic binding protein-like II"/>
    <property type="match status" value="1"/>
</dbReference>
<keyword evidence="5 9" id="KW-1133">Transmembrane helix</keyword>
<feature type="transmembrane region" description="Helical" evidence="9">
    <location>
        <begin position="247"/>
        <end position="271"/>
    </location>
</feature>
<dbReference type="Gene3D" id="3.40.190.10">
    <property type="entry name" value="Periplasmic binding protein-like II"/>
    <property type="match status" value="1"/>
</dbReference>
<keyword evidence="7 11" id="KW-0675">Receptor</keyword>
<evidence type="ECO:0000313" key="11">
    <source>
        <dbReference type="EMBL" id="WPO56515.1"/>
    </source>
</evidence>
<dbReference type="PANTHER" id="PTHR42643:SF33">
    <property type="entry name" value="GLUTAMATE RECEPTOR 2-LIKE PROTEIN"/>
    <property type="match status" value="1"/>
</dbReference>
<dbReference type="InterPro" id="IPR052192">
    <property type="entry name" value="Insect_Ionotropic_Sensory_Rcpt"/>
</dbReference>
<organism evidence="11">
    <name type="scientific">Leucinodes orbonalis</name>
    <dbReference type="NCBI Taxonomy" id="711050"/>
    <lineage>
        <taxon>Eukaryota</taxon>
        <taxon>Metazoa</taxon>
        <taxon>Ecdysozoa</taxon>
        <taxon>Arthropoda</taxon>
        <taxon>Hexapoda</taxon>
        <taxon>Insecta</taxon>
        <taxon>Pterygota</taxon>
        <taxon>Neoptera</taxon>
        <taxon>Endopterygota</taxon>
        <taxon>Lepidoptera</taxon>
        <taxon>Glossata</taxon>
        <taxon>Ditrysia</taxon>
        <taxon>Pyraloidea</taxon>
        <taxon>Crambidae</taxon>
        <taxon>Spilomelinae</taxon>
        <taxon>Leucinodes</taxon>
    </lineage>
</organism>
<comment type="similarity">
    <text evidence="2">Belongs to the glutamate-gated ion channel (TC 1.A.10.1) family.</text>
</comment>
<dbReference type="GO" id="GO:0015276">
    <property type="term" value="F:ligand-gated monoatomic ion channel activity"/>
    <property type="evidence" value="ECO:0007669"/>
    <property type="project" value="InterPro"/>
</dbReference>